<evidence type="ECO:0000256" key="1">
    <source>
        <dbReference type="SAM" id="Coils"/>
    </source>
</evidence>
<name>A0A8S1UW23_PAROT</name>
<gene>
    <name evidence="3" type="ORF">POCTA_138.1.T0510132</name>
</gene>
<feature type="compositionally biased region" description="Basic and acidic residues" evidence="2">
    <location>
        <begin position="258"/>
        <end position="274"/>
    </location>
</feature>
<feature type="coiled-coil region" evidence="1">
    <location>
        <begin position="123"/>
        <end position="150"/>
    </location>
</feature>
<evidence type="ECO:0000313" key="3">
    <source>
        <dbReference type="EMBL" id="CAD8168132.1"/>
    </source>
</evidence>
<dbReference type="EMBL" id="CAJJDP010000051">
    <property type="protein sequence ID" value="CAD8168132.1"/>
    <property type="molecule type" value="Genomic_DNA"/>
</dbReference>
<protein>
    <submittedName>
        <fullName evidence="3">Uncharacterized protein</fullName>
    </submittedName>
</protein>
<reference evidence="3" key="1">
    <citation type="submission" date="2021-01" db="EMBL/GenBank/DDBJ databases">
        <authorList>
            <consortium name="Genoscope - CEA"/>
            <person name="William W."/>
        </authorList>
    </citation>
    <scope>NUCLEOTIDE SEQUENCE</scope>
</reference>
<evidence type="ECO:0000256" key="2">
    <source>
        <dbReference type="SAM" id="MobiDB-lite"/>
    </source>
</evidence>
<keyword evidence="4" id="KW-1185">Reference proteome</keyword>
<organism evidence="3 4">
    <name type="scientific">Paramecium octaurelia</name>
    <dbReference type="NCBI Taxonomy" id="43137"/>
    <lineage>
        <taxon>Eukaryota</taxon>
        <taxon>Sar</taxon>
        <taxon>Alveolata</taxon>
        <taxon>Ciliophora</taxon>
        <taxon>Intramacronucleata</taxon>
        <taxon>Oligohymenophorea</taxon>
        <taxon>Peniculida</taxon>
        <taxon>Parameciidae</taxon>
        <taxon>Paramecium</taxon>
    </lineage>
</organism>
<feature type="compositionally biased region" description="Basic and acidic residues" evidence="2">
    <location>
        <begin position="189"/>
        <end position="205"/>
    </location>
</feature>
<feature type="compositionally biased region" description="Polar residues" evidence="2">
    <location>
        <begin position="247"/>
        <end position="257"/>
    </location>
</feature>
<dbReference type="OMA" id="DFHHHKE"/>
<dbReference type="OrthoDB" id="309623at2759"/>
<keyword evidence="1" id="KW-0175">Coiled coil</keyword>
<comment type="caution">
    <text evidence="3">The sequence shown here is derived from an EMBL/GenBank/DDBJ whole genome shotgun (WGS) entry which is preliminary data.</text>
</comment>
<feature type="compositionally biased region" description="Basic and acidic residues" evidence="2">
    <location>
        <begin position="73"/>
        <end position="83"/>
    </location>
</feature>
<sequence>MKEQGRYSKLSEEEAAAQFELRKQQIMGNLLEQYENSQKNKKTSKTPKASMNQQEFIVFKEKKTVLKNLKKESKQLKLVKEESPQQNSTPSAKSDDEQIQYIMQPIPIAQPPSIVKSESANLKKILLKDIGNIDQEIQKLTREAKDFEMDKIANKSQYSYQSSSTNNVAQRKNPRQNSSSQQQQSKGFNESKQRPSSKESHISESSYQKKVEFFKGVLRSQSLKKLPQQQQKHKFSSQKNGSEKKNNQSVNRTVTIESENKEPTTNKISQSERKTQRLTINRSQTKQYSPFVEKKSTPIKTMLKVQFNSIPVGSNSTKNKSASYACFNKQQDFHHHKESYNSQVNLQKNECVEAQIEEAVQLYKNLKSLMQSKSTVLQIRKDGNQIPKKTADFFQHKEIPKPTLF</sequence>
<feature type="region of interest" description="Disordered" evidence="2">
    <location>
        <begin position="73"/>
        <end position="96"/>
    </location>
</feature>
<proteinExistence type="predicted"/>
<evidence type="ECO:0000313" key="4">
    <source>
        <dbReference type="Proteomes" id="UP000683925"/>
    </source>
</evidence>
<feature type="coiled-coil region" evidence="1">
    <location>
        <begin position="337"/>
        <end position="369"/>
    </location>
</feature>
<feature type="region of interest" description="Disordered" evidence="2">
    <location>
        <begin position="156"/>
        <end position="205"/>
    </location>
</feature>
<accession>A0A8S1UW23</accession>
<dbReference type="AlphaFoldDB" id="A0A8S1UW23"/>
<feature type="region of interest" description="Disordered" evidence="2">
    <location>
        <begin position="222"/>
        <end position="274"/>
    </location>
</feature>
<feature type="region of interest" description="Disordered" evidence="2">
    <location>
        <begin position="30"/>
        <end position="53"/>
    </location>
</feature>
<dbReference type="Proteomes" id="UP000683925">
    <property type="component" value="Unassembled WGS sequence"/>
</dbReference>